<gene>
    <name evidence="1" type="ORF">H3V53_02325</name>
</gene>
<accession>A0ABU8IKF7</accession>
<evidence type="ECO:0000313" key="1">
    <source>
        <dbReference type="EMBL" id="MEI5996085.1"/>
    </source>
</evidence>
<dbReference type="Proteomes" id="UP001386437">
    <property type="component" value="Unassembled WGS sequence"/>
</dbReference>
<proteinExistence type="predicted"/>
<protein>
    <submittedName>
        <fullName evidence="1">Uncharacterized protein</fullName>
    </submittedName>
</protein>
<dbReference type="EMBL" id="JACFYJ010000002">
    <property type="protein sequence ID" value="MEI5996085.1"/>
    <property type="molecule type" value="Genomic_DNA"/>
</dbReference>
<name>A0ABU8IKF7_9BURK</name>
<organism evidence="1 2">
    <name type="scientific">Paraburkholderia bengalensis</name>
    <dbReference type="NCBI Taxonomy" id="2747562"/>
    <lineage>
        <taxon>Bacteria</taxon>
        <taxon>Pseudomonadati</taxon>
        <taxon>Pseudomonadota</taxon>
        <taxon>Betaproteobacteria</taxon>
        <taxon>Burkholderiales</taxon>
        <taxon>Burkholderiaceae</taxon>
        <taxon>Paraburkholderia</taxon>
    </lineage>
</organism>
<evidence type="ECO:0000313" key="2">
    <source>
        <dbReference type="Proteomes" id="UP001386437"/>
    </source>
</evidence>
<comment type="caution">
    <text evidence="1">The sequence shown here is derived from an EMBL/GenBank/DDBJ whole genome shotgun (WGS) entry which is preliminary data.</text>
</comment>
<keyword evidence="2" id="KW-1185">Reference proteome</keyword>
<sequence>MQLSLELRKNLGWLAENWERKQLARLSPYNTAFYSALRNILTDCGSQRDVALVIEGTLGKVADGYAHMLDVNSEELANDPWAALRRLGEISEDLRKAGSK</sequence>
<reference evidence="1 2" key="1">
    <citation type="journal article" date="2022" name="Arch. Microbiol.">
        <title>Paraburkholderia bengalensis sp. nov. isolated from roots of Oryza sativa, IR64.</title>
        <authorList>
            <person name="Nag P."/>
            <person name="Mondal N."/>
            <person name="Sarkar J."/>
            <person name="Das S."/>
        </authorList>
    </citation>
    <scope>NUCLEOTIDE SEQUENCE [LARGE SCALE GENOMIC DNA]</scope>
    <source>
        <strain evidence="1 2">IR64_4_BI</strain>
    </source>
</reference>
<dbReference type="RefSeq" id="WP_336596536.1">
    <property type="nucleotide sequence ID" value="NZ_JACFYJ010000002.1"/>
</dbReference>